<evidence type="ECO:0000256" key="2">
    <source>
        <dbReference type="ARBA" id="ARBA00022679"/>
    </source>
</evidence>
<proteinExistence type="predicted"/>
<feature type="domain" description="Methyltransferase" evidence="3">
    <location>
        <begin position="40"/>
        <end position="135"/>
    </location>
</feature>
<dbReference type="PANTHER" id="PTHR43861">
    <property type="entry name" value="TRANS-ACONITATE 2-METHYLTRANSFERASE-RELATED"/>
    <property type="match status" value="1"/>
</dbReference>
<evidence type="ECO:0000256" key="1">
    <source>
        <dbReference type="ARBA" id="ARBA00022603"/>
    </source>
</evidence>
<dbReference type="Gene3D" id="2.20.25.110">
    <property type="entry name" value="S-adenosyl-L-methionine-dependent methyltransferases"/>
    <property type="match status" value="1"/>
</dbReference>
<dbReference type="SUPFAM" id="SSF53335">
    <property type="entry name" value="S-adenosyl-L-methionine-dependent methyltransferases"/>
    <property type="match status" value="1"/>
</dbReference>
<name>A0ABW2NQL2_9BACL</name>
<keyword evidence="1 4" id="KW-0489">Methyltransferase</keyword>
<evidence type="ECO:0000313" key="5">
    <source>
        <dbReference type="Proteomes" id="UP001596549"/>
    </source>
</evidence>
<dbReference type="RefSeq" id="WP_379750265.1">
    <property type="nucleotide sequence ID" value="NZ_JBHTCP010000046.1"/>
</dbReference>
<reference evidence="5" key="1">
    <citation type="journal article" date="2019" name="Int. J. Syst. Evol. Microbiol.">
        <title>The Global Catalogue of Microorganisms (GCM) 10K type strain sequencing project: providing services to taxonomists for standard genome sequencing and annotation.</title>
        <authorList>
            <consortium name="The Broad Institute Genomics Platform"/>
            <consortium name="The Broad Institute Genome Sequencing Center for Infectious Disease"/>
            <person name="Wu L."/>
            <person name="Ma J."/>
        </authorList>
    </citation>
    <scope>NUCLEOTIDE SEQUENCE [LARGE SCALE GENOMIC DNA]</scope>
    <source>
        <strain evidence="5">NBRC 106396</strain>
    </source>
</reference>
<sequence length="247" mass="28440">MSYEQFAYYYDELMESAPYDEWVHYFKKKLAAHNLTGKRVLDIGCGTGSFSVRLAKEGYNVTGIDLSSEMLMIASEKAAKENVSIAFFEQDMREIEGLGEFEAATIFCDSLNYLLNEEDVLQTFRAVHSHLVPDGLLFFDVHTLFKMEHVFLGNTFGSNDEQLSYIWQCYEGEWPDSVEHELTFFVQNGTSYERFDELHVQRTFEPSVYTRLLTEAGFELLETGADFSEPSDSPEAERQFFIAKKIS</sequence>
<keyword evidence="5" id="KW-1185">Reference proteome</keyword>
<keyword evidence="2" id="KW-0808">Transferase</keyword>
<accession>A0ABW2NQL2</accession>
<dbReference type="Pfam" id="PF13649">
    <property type="entry name" value="Methyltransf_25"/>
    <property type="match status" value="1"/>
</dbReference>
<dbReference type="PANTHER" id="PTHR43861:SF1">
    <property type="entry name" value="TRANS-ACONITATE 2-METHYLTRANSFERASE"/>
    <property type="match status" value="1"/>
</dbReference>
<dbReference type="InterPro" id="IPR029063">
    <property type="entry name" value="SAM-dependent_MTases_sf"/>
</dbReference>
<organism evidence="4 5">
    <name type="scientific">Fictibacillus iocasae</name>
    <dbReference type="NCBI Taxonomy" id="2715437"/>
    <lineage>
        <taxon>Bacteria</taxon>
        <taxon>Bacillati</taxon>
        <taxon>Bacillota</taxon>
        <taxon>Bacilli</taxon>
        <taxon>Bacillales</taxon>
        <taxon>Fictibacillaceae</taxon>
        <taxon>Fictibacillus</taxon>
    </lineage>
</organism>
<dbReference type="Proteomes" id="UP001596549">
    <property type="component" value="Unassembled WGS sequence"/>
</dbReference>
<evidence type="ECO:0000259" key="3">
    <source>
        <dbReference type="Pfam" id="PF13649"/>
    </source>
</evidence>
<dbReference type="InterPro" id="IPR041698">
    <property type="entry name" value="Methyltransf_25"/>
</dbReference>
<dbReference type="CDD" id="cd02440">
    <property type="entry name" value="AdoMet_MTases"/>
    <property type="match status" value="1"/>
</dbReference>
<dbReference type="GO" id="GO:0008168">
    <property type="term" value="F:methyltransferase activity"/>
    <property type="evidence" value="ECO:0007669"/>
    <property type="project" value="UniProtKB-KW"/>
</dbReference>
<evidence type="ECO:0000313" key="4">
    <source>
        <dbReference type="EMBL" id="MFC7372700.1"/>
    </source>
</evidence>
<dbReference type="EMBL" id="JBHTCP010000046">
    <property type="protein sequence ID" value="MFC7372700.1"/>
    <property type="molecule type" value="Genomic_DNA"/>
</dbReference>
<comment type="caution">
    <text evidence="4">The sequence shown here is derived from an EMBL/GenBank/DDBJ whole genome shotgun (WGS) entry which is preliminary data.</text>
</comment>
<dbReference type="GO" id="GO:0032259">
    <property type="term" value="P:methylation"/>
    <property type="evidence" value="ECO:0007669"/>
    <property type="project" value="UniProtKB-KW"/>
</dbReference>
<dbReference type="Gene3D" id="3.40.50.150">
    <property type="entry name" value="Vaccinia Virus protein VP39"/>
    <property type="match status" value="1"/>
</dbReference>
<protein>
    <submittedName>
        <fullName evidence="4">Class I SAM-dependent DNA methyltransferase</fullName>
    </submittedName>
</protein>
<gene>
    <name evidence="4" type="ORF">ACFQPF_13560</name>
</gene>